<gene>
    <name evidence="2" type="ORF">GCM10011402_30450</name>
</gene>
<sequence>MPHDSGPWDPFAARIPFSSGSTAGIIPSLRQRVRAVLRPLYRRRAIQTLQGLDDRLLHDIGLARHEIGRVADDLLADDPRPAQVLRSGRIASAR</sequence>
<dbReference type="EMBL" id="BMIV01000013">
    <property type="protein sequence ID" value="GGF75623.1"/>
    <property type="molecule type" value="Genomic_DNA"/>
</dbReference>
<dbReference type="InterPro" id="IPR009506">
    <property type="entry name" value="YjiS-like"/>
</dbReference>
<keyword evidence="3" id="KW-1185">Reference proteome</keyword>
<evidence type="ECO:0000313" key="3">
    <source>
        <dbReference type="Proteomes" id="UP000640509"/>
    </source>
</evidence>
<reference evidence="3" key="1">
    <citation type="journal article" date="2019" name="Int. J. Syst. Evol. Microbiol.">
        <title>The Global Catalogue of Microorganisms (GCM) 10K type strain sequencing project: providing services to taxonomists for standard genome sequencing and annotation.</title>
        <authorList>
            <consortium name="The Broad Institute Genomics Platform"/>
            <consortium name="The Broad Institute Genome Sequencing Center for Infectious Disease"/>
            <person name="Wu L."/>
            <person name="Ma J."/>
        </authorList>
    </citation>
    <scope>NUCLEOTIDE SEQUENCE [LARGE SCALE GENOMIC DNA]</scope>
    <source>
        <strain evidence="3">CGMCC 1.15419</strain>
    </source>
</reference>
<protein>
    <recommendedName>
        <fullName evidence="1">YjiS-like domain-containing protein</fullName>
    </recommendedName>
</protein>
<feature type="domain" description="YjiS-like" evidence="1">
    <location>
        <begin position="42"/>
        <end position="67"/>
    </location>
</feature>
<organism evidence="2 3">
    <name type="scientific">Paracoccus acridae</name>
    <dbReference type="NCBI Taxonomy" id="1795310"/>
    <lineage>
        <taxon>Bacteria</taxon>
        <taxon>Pseudomonadati</taxon>
        <taxon>Pseudomonadota</taxon>
        <taxon>Alphaproteobacteria</taxon>
        <taxon>Rhodobacterales</taxon>
        <taxon>Paracoccaceae</taxon>
        <taxon>Paracoccus</taxon>
    </lineage>
</organism>
<evidence type="ECO:0000313" key="2">
    <source>
        <dbReference type="EMBL" id="GGF75623.1"/>
    </source>
</evidence>
<dbReference type="Pfam" id="PF06568">
    <property type="entry name" value="YjiS-like"/>
    <property type="match status" value="1"/>
</dbReference>
<proteinExistence type="predicted"/>
<dbReference type="Proteomes" id="UP000640509">
    <property type="component" value="Unassembled WGS sequence"/>
</dbReference>
<comment type="caution">
    <text evidence="2">The sequence shown here is derived from an EMBL/GenBank/DDBJ whole genome shotgun (WGS) entry which is preliminary data.</text>
</comment>
<accession>A0ABQ1VKH2</accession>
<name>A0ABQ1VKH2_9RHOB</name>
<evidence type="ECO:0000259" key="1">
    <source>
        <dbReference type="Pfam" id="PF06568"/>
    </source>
</evidence>